<proteinExistence type="predicted"/>
<dbReference type="InterPro" id="IPR051492">
    <property type="entry name" value="Dynamin-Rho_GEF"/>
</dbReference>
<dbReference type="PROSITE" id="PS50010">
    <property type="entry name" value="DH_2"/>
    <property type="match status" value="1"/>
</dbReference>
<dbReference type="Gene3D" id="1.20.1270.60">
    <property type="entry name" value="Arfaptin homology (AH) domain/BAR domain"/>
    <property type="match status" value="1"/>
</dbReference>
<dbReference type="Gene3D" id="1.20.900.10">
    <property type="entry name" value="Dbl homology (DH) domain"/>
    <property type="match status" value="1"/>
</dbReference>
<dbReference type="KEGG" id="kng:KNAG_0J00760"/>
<dbReference type="GO" id="GO:0005737">
    <property type="term" value="C:cytoplasm"/>
    <property type="evidence" value="ECO:0007669"/>
    <property type="project" value="EnsemblFungi"/>
</dbReference>
<dbReference type="GO" id="GO:0005085">
    <property type="term" value="F:guanyl-nucleotide exchange factor activity"/>
    <property type="evidence" value="ECO:0007669"/>
    <property type="project" value="InterPro"/>
</dbReference>
<evidence type="ECO:0000259" key="1">
    <source>
        <dbReference type="PROSITE" id="PS50010"/>
    </source>
</evidence>
<dbReference type="eggNOG" id="ENOG502RC15">
    <property type="taxonomic scope" value="Eukaryota"/>
</dbReference>
<dbReference type="EMBL" id="HE978323">
    <property type="protein sequence ID" value="CCK72159.1"/>
    <property type="molecule type" value="Genomic_DNA"/>
</dbReference>
<dbReference type="PANTHER" id="PTHR22834:SF20">
    <property type="entry name" value="SH3 DOMAIN-CONTAINING PROTEIN"/>
    <property type="match status" value="1"/>
</dbReference>
<dbReference type="GO" id="GO:0000742">
    <property type="term" value="P:karyogamy involved in conjugation with cellular fusion"/>
    <property type="evidence" value="ECO:0007669"/>
    <property type="project" value="EnsemblFungi"/>
</dbReference>
<evidence type="ECO:0000313" key="3">
    <source>
        <dbReference type="Proteomes" id="UP000006310"/>
    </source>
</evidence>
<dbReference type="PANTHER" id="PTHR22834">
    <property type="entry name" value="NUCLEAR FUSION PROTEIN FUS2"/>
    <property type="match status" value="1"/>
</dbReference>
<dbReference type="SUPFAM" id="SSF48065">
    <property type="entry name" value="DBL homology domain (DH-domain)"/>
    <property type="match status" value="1"/>
</dbReference>
<dbReference type="GeneID" id="34527914"/>
<dbReference type="InterPro" id="IPR035899">
    <property type="entry name" value="DBL_dom_sf"/>
</dbReference>
<protein>
    <recommendedName>
        <fullName evidence="1">DH domain-containing protein</fullName>
    </recommendedName>
</protein>
<dbReference type="AlphaFoldDB" id="J7S9K3"/>
<sequence length="581" mass="67339">MFKTSQLANELIYPSSDKLTPIRDYENDYFHKDDKKLPSFKRVQANPGRVKRPVSLDLFGPSERHVSKKVDSPLNVDLFANVVNLNTPTVNRESSSEFIGCVKGLYEGEIRYVELMNVANSTYRHHLVADPYLTRELLKHPDEEELLLFGNIDTIASISELFVQSLRRKLLLVAGANPHGELVTAVWRQLDTAVVQEELDMGDLFEQHFHRVKTAYLNYLVTQERQLTLLSRLKSRGAAYTQWMERCQGHLPLEEILVLPSKRLEEWIECMSRLAGIGGAASIQRAQVHYTKFQEQVQEETAEYNSNGGYNYSLTPMEIIESYTDPRDRFPSPSSSVYSNGTVARDDNEYTLQDHVSQFERQFKRLTQLRQLLSEWDMHGLLDTNVQFIRRWLPLVDEPVAEGYLSRAVAQRVRITALQRTHLANSVVSPLTALVKLSQRIRLRLRDLRVLRRDYVVYLREKKTNVYDVRRDVIGAHYEQLQEQLTRDLPRFLQTLRRTLDLIIRNFVTIRLELFELLIDGATKAKTDHHHTHDTHGHGDIVAQFYTHRHLWKRSALAGDPSQSPSAPGVPRSRVERRLFF</sequence>
<dbReference type="GO" id="GO:0032955">
    <property type="term" value="P:regulation of division septum assembly"/>
    <property type="evidence" value="ECO:0007669"/>
    <property type="project" value="TreeGrafter"/>
</dbReference>
<accession>J7S9K3</accession>
<evidence type="ECO:0000313" key="2">
    <source>
        <dbReference type="EMBL" id="CCK72159.1"/>
    </source>
</evidence>
<dbReference type="SMART" id="SM00325">
    <property type="entry name" value="RhoGEF"/>
    <property type="match status" value="1"/>
</dbReference>
<gene>
    <name evidence="2" type="primary">KNAG0J00760</name>
    <name evidence="2" type="ordered locus">KNAG_0J00760</name>
</gene>
<dbReference type="OrthoDB" id="10256089at2759"/>
<reference evidence="2 3" key="1">
    <citation type="journal article" date="2011" name="Proc. Natl. Acad. Sci. U.S.A.">
        <title>Evolutionary erosion of yeast sex chromosomes by mating-type switching accidents.</title>
        <authorList>
            <person name="Gordon J.L."/>
            <person name="Armisen D."/>
            <person name="Proux-Wera E."/>
            <person name="Oheigeartaigh S.S."/>
            <person name="Byrne K.P."/>
            <person name="Wolfe K.H."/>
        </authorList>
    </citation>
    <scope>NUCLEOTIDE SEQUENCE [LARGE SCALE GENOMIC DNA]</scope>
    <source>
        <strain evidence="3">ATCC MYA-139 / BCRC 22969 / CBS 8797 / CCRC 22969 / KCTC 17520 / NBRC 10181 / NCYC 3082</strain>
    </source>
</reference>
<dbReference type="GO" id="GO:0000755">
    <property type="term" value="P:cytogamy"/>
    <property type="evidence" value="ECO:0007669"/>
    <property type="project" value="EnsemblFungi"/>
</dbReference>
<dbReference type="RefSeq" id="XP_022466404.1">
    <property type="nucleotide sequence ID" value="XM_022610071.1"/>
</dbReference>
<dbReference type="HOGENOM" id="CLU_392821_0_0_1"/>
<dbReference type="GO" id="GO:0043332">
    <property type="term" value="C:mating projection tip"/>
    <property type="evidence" value="ECO:0007669"/>
    <property type="project" value="EnsemblFungi"/>
</dbReference>
<dbReference type="GO" id="GO:0031991">
    <property type="term" value="P:regulation of actomyosin contractile ring contraction"/>
    <property type="evidence" value="ECO:0007669"/>
    <property type="project" value="TreeGrafter"/>
</dbReference>
<reference evidence="3" key="2">
    <citation type="submission" date="2012-08" db="EMBL/GenBank/DDBJ databases">
        <title>Genome sequence of Kazachstania naganishii.</title>
        <authorList>
            <person name="Gordon J.L."/>
            <person name="Armisen D."/>
            <person name="Proux-Wera E."/>
            <person name="OhEigeartaigh S.S."/>
            <person name="Byrne K.P."/>
            <person name="Wolfe K.H."/>
        </authorList>
    </citation>
    <scope>NUCLEOTIDE SEQUENCE [LARGE SCALE GENOMIC DNA]</scope>
    <source>
        <strain evidence="3">ATCC MYA-139 / BCRC 22969 / CBS 8797 / CCRC 22969 / KCTC 17520 / NBRC 10181 / NCYC 3082</strain>
    </source>
</reference>
<dbReference type="Proteomes" id="UP000006310">
    <property type="component" value="Chromosome 10"/>
</dbReference>
<dbReference type="OMA" id="YKNDYFH"/>
<keyword evidence="3" id="KW-1185">Reference proteome</keyword>
<feature type="domain" description="DH" evidence="1">
    <location>
        <begin position="97"/>
        <end position="300"/>
    </location>
</feature>
<dbReference type="STRING" id="1071383.J7S9K3"/>
<dbReference type="InterPro" id="IPR000219">
    <property type="entry name" value="DH_dom"/>
</dbReference>
<dbReference type="GO" id="GO:0005634">
    <property type="term" value="C:nucleus"/>
    <property type="evidence" value="ECO:0007669"/>
    <property type="project" value="EnsemblFungi"/>
</dbReference>
<organism evidence="2 3">
    <name type="scientific">Huiozyma naganishii (strain ATCC MYA-139 / BCRC 22969 / CBS 8797 / KCTC 17520 / NBRC 10181 / NCYC 3082 / Yp74L-3)</name>
    <name type="common">Yeast</name>
    <name type="synonym">Kazachstania naganishii</name>
    <dbReference type="NCBI Taxonomy" id="1071383"/>
    <lineage>
        <taxon>Eukaryota</taxon>
        <taxon>Fungi</taxon>
        <taxon>Dikarya</taxon>
        <taxon>Ascomycota</taxon>
        <taxon>Saccharomycotina</taxon>
        <taxon>Saccharomycetes</taxon>
        <taxon>Saccharomycetales</taxon>
        <taxon>Saccharomycetaceae</taxon>
        <taxon>Huiozyma</taxon>
    </lineage>
</organism>
<dbReference type="Pfam" id="PF00621">
    <property type="entry name" value="RhoGEF"/>
    <property type="match status" value="1"/>
</dbReference>
<dbReference type="SUPFAM" id="SSF103657">
    <property type="entry name" value="BAR/IMD domain-like"/>
    <property type="match status" value="1"/>
</dbReference>
<dbReference type="InterPro" id="IPR027267">
    <property type="entry name" value="AH/BAR_dom_sf"/>
</dbReference>
<name>J7S9K3_HUIN7</name>